<dbReference type="FunFam" id="3.40.640.10:FF:000004">
    <property type="entry name" value="Acetylornithine aminotransferase"/>
    <property type="match status" value="1"/>
</dbReference>
<proteinExistence type="predicted"/>
<dbReference type="Gene3D" id="3.90.1150.10">
    <property type="entry name" value="Aspartate Aminotransferase, domain 1"/>
    <property type="match status" value="1"/>
</dbReference>
<protein>
    <submittedName>
        <fullName evidence="5">Unannotated protein</fullName>
    </submittedName>
</protein>
<dbReference type="InterPro" id="IPR050103">
    <property type="entry name" value="Class-III_PLP-dep_AT"/>
</dbReference>
<dbReference type="SUPFAM" id="SSF53383">
    <property type="entry name" value="PLP-dependent transferases"/>
    <property type="match status" value="1"/>
</dbReference>
<dbReference type="Gene3D" id="3.40.640.10">
    <property type="entry name" value="Type I PLP-dependent aspartate aminotransferase-like (Major domain)"/>
    <property type="match status" value="1"/>
</dbReference>
<dbReference type="CDD" id="cd00610">
    <property type="entry name" value="OAT_like"/>
    <property type="match status" value="1"/>
</dbReference>
<dbReference type="InterPro" id="IPR005814">
    <property type="entry name" value="Aminotrans_3"/>
</dbReference>
<dbReference type="EMBL" id="CAEZSE010000083">
    <property type="protein sequence ID" value="CAB4535254.1"/>
    <property type="molecule type" value="Genomic_DNA"/>
</dbReference>
<dbReference type="AlphaFoldDB" id="A0A6J6B964"/>
<dbReference type="PIRSF" id="PIRSF000521">
    <property type="entry name" value="Transaminase_4ab_Lys_Orn"/>
    <property type="match status" value="1"/>
</dbReference>
<dbReference type="InterPro" id="IPR049704">
    <property type="entry name" value="Aminotrans_3_PPA_site"/>
</dbReference>
<comment type="cofactor">
    <cofactor evidence="1">
        <name>pyridoxal 5'-phosphate</name>
        <dbReference type="ChEBI" id="CHEBI:597326"/>
    </cofactor>
</comment>
<evidence type="ECO:0000313" key="5">
    <source>
        <dbReference type="EMBL" id="CAB4535254.1"/>
    </source>
</evidence>
<evidence type="ECO:0000256" key="1">
    <source>
        <dbReference type="ARBA" id="ARBA00001933"/>
    </source>
</evidence>
<dbReference type="PANTHER" id="PTHR11986">
    <property type="entry name" value="AMINOTRANSFERASE CLASS III"/>
    <property type="match status" value="1"/>
</dbReference>
<dbReference type="GO" id="GO:0030170">
    <property type="term" value="F:pyridoxal phosphate binding"/>
    <property type="evidence" value="ECO:0007669"/>
    <property type="project" value="InterPro"/>
</dbReference>
<sequence>MTSASTSQNAFLHPFAKPTKENFIKLVRGQGALVWDDKGNELVDGMASLWYCAVGHGRKEIGDAVAKQISTLEAYSTFDPFTNEPVEVLAEKLVALCPMPDARVFFCGSGSEAVDSAMKLARLAHVQAGHPERTVIISRMRGYHGTNYGGTSAQGLPLNKIGYGPLVPDVEQVASDDLEAMSVLMSQRGNTIAAVLAEPLQGAGGVYPPTPGYLEGLRKLCDQHGAFLIFDEVITGFARLGTWFGANFYNVNPDLLCFAKAVTSGYQPLGGVFVGRAVRKSLEADADFILRTGYTYSGHASACAAAITNLEIIERENLVDRATHIGKRIGDALNALVRDGVIESARGDGAVWAAGLHSTQNNIKIRDRMLELGAITRAINADTNTFCPPLVITDAQLDKLLDAFATAASGK</sequence>
<keyword evidence="3" id="KW-0808">Transferase</keyword>
<gene>
    <name evidence="5" type="ORF">UFOPK1353_00608</name>
</gene>
<accession>A0A6J6B964</accession>
<dbReference type="Pfam" id="PF00202">
    <property type="entry name" value="Aminotran_3"/>
    <property type="match status" value="1"/>
</dbReference>
<dbReference type="PROSITE" id="PS00600">
    <property type="entry name" value="AA_TRANSFER_CLASS_3"/>
    <property type="match status" value="1"/>
</dbReference>
<dbReference type="InterPro" id="IPR015424">
    <property type="entry name" value="PyrdxlP-dep_Trfase"/>
</dbReference>
<dbReference type="GO" id="GO:0008483">
    <property type="term" value="F:transaminase activity"/>
    <property type="evidence" value="ECO:0007669"/>
    <property type="project" value="UniProtKB-KW"/>
</dbReference>
<name>A0A6J6B964_9ZZZZ</name>
<reference evidence="5" key="1">
    <citation type="submission" date="2020-05" db="EMBL/GenBank/DDBJ databases">
        <authorList>
            <person name="Chiriac C."/>
            <person name="Salcher M."/>
            <person name="Ghai R."/>
            <person name="Kavagutti S V."/>
        </authorList>
    </citation>
    <scope>NUCLEOTIDE SEQUENCE</scope>
</reference>
<keyword evidence="2" id="KW-0032">Aminotransferase</keyword>
<dbReference type="InterPro" id="IPR015421">
    <property type="entry name" value="PyrdxlP-dep_Trfase_major"/>
</dbReference>
<dbReference type="PANTHER" id="PTHR11986:SF79">
    <property type="entry name" value="ACETYLORNITHINE AMINOTRANSFERASE, MITOCHONDRIAL"/>
    <property type="match status" value="1"/>
</dbReference>
<keyword evidence="4" id="KW-0663">Pyridoxal phosphate</keyword>
<evidence type="ECO:0000256" key="3">
    <source>
        <dbReference type="ARBA" id="ARBA00022679"/>
    </source>
</evidence>
<evidence type="ECO:0000256" key="4">
    <source>
        <dbReference type="ARBA" id="ARBA00022898"/>
    </source>
</evidence>
<dbReference type="InterPro" id="IPR015422">
    <property type="entry name" value="PyrdxlP-dep_Trfase_small"/>
</dbReference>
<evidence type="ECO:0000256" key="2">
    <source>
        <dbReference type="ARBA" id="ARBA00022576"/>
    </source>
</evidence>
<organism evidence="5">
    <name type="scientific">freshwater metagenome</name>
    <dbReference type="NCBI Taxonomy" id="449393"/>
    <lineage>
        <taxon>unclassified sequences</taxon>
        <taxon>metagenomes</taxon>
        <taxon>ecological metagenomes</taxon>
    </lineage>
</organism>
<dbReference type="GO" id="GO:0042802">
    <property type="term" value="F:identical protein binding"/>
    <property type="evidence" value="ECO:0007669"/>
    <property type="project" value="TreeGrafter"/>
</dbReference>